<evidence type="ECO:0000313" key="2">
    <source>
        <dbReference type="EMBL" id="KEO92786.1"/>
    </source>
</evidence>
<dbReference type="AlphaFoldDB" id="A0A074MD93"/>
<comment type="caution">
    <text evidence="2">The sequence shown here is derived from an EMBL/GenBank/DDBJ whole genome shotgun (WGS) entry which is preliminary data.</text>
</comment>
<dbReference type="PATRIC" id="fig|39960.10.peg.982"/>
<evidence type="ECO:0000313" key="3">
    <source>
        <dbReference type="Proteomes" id="UP000027866"/>
    </source>
</evidence>
<dbReference type="OrthoDB" id="7391494at2"/>
<dbReference type="Proteomes" id="UP000027866">
    <property type="component" value="Unassembled WGS sequence"/>
</dbReference>
<dbReference type="KEGG" id="elq:Ga0102493_111895"/>
<keyword evidence="3" id="KW-1185">Reference proteome</keyword>
<organism evidence="2 3">
    <name type="scientific">Erythrobacter litoralis</name>
    <dbReference type="NCBI Taxonomy" id="39960"/>
    <lineage>
        <taxon>Bacteria</taxon>
        <taxon>Pseudomonadati</taxon>
        <taxon>Pseudomonadota</taxon>
        <taxon>Alphaproteobacteria</taxon>
        <taxon>Sphingomonadales</taxon>
        <taxon>Erythrobacteraceae</taxon>
        <taxon>Erythrobacter/Porphyrobacter group</taxon>
        <taxon>Erythrobacter</taxon>
    </lineage>
</organism>
<keyword evidence="1" id="KW-0812">Transmembrane</keyword>
<feature type="transmembrane region" description="Helical" evidence="1">
    <location>
        <begin position="6"/>
        <end position="24"/>
    </location>
</feature>
<keyword evidence="1" id="KW-1133">Transmembrane helix</keyword>
<reference evidence="2 3" key="1">
    <citation type="submission" date="2014-04" db="EMBL/GenBank/DDBJ databases">
        <title>A comprehensive comparison of genomes of Erythrobacter spp. Strains.</title>
        <authorList>
            <person name="Zheng Q."/>
        </authorList>
    </citation>
    <scope>NUCLEOTIDE SEQUENCE [LARGE SCALE GENOMIC DNA]</scope>
    <source>
        <strain evidence="2 3">DSM 8509</strain>
    </source>
</reference>
<sequence>MDWLQGGPGFVIAIMAVSYGAWVINNWIRARHGYELEDEWGGKTAPKTAGADSAETKRLREENRALHDKLDAMQDRMIVLERIVTDRGYSLSEEIEALRDNRKDAGVPLNLASKETR</sequence>
<protein>
    <submittedName>
        <fullName evidence="2">Uncharacterized protein</fullName>
    </submittedName>
</protein>
<evidence type="ECO:0000256" key="1">
    <source>
        <dbReference type="SAM" id="Phobius"/>
    </source>
</evidence>
<proteinExistence type="predicted"/>
<dbReference type="RefSeq" id="WP_034904296.1">
    <property type="nucleotide sequence ID" value="NZ_CP017057.1"/>
</dbReference>
<keyword evidence="1" id="KW-0472">Membrane</keyword>
<gene>
    <name evidence="2" type="ORF">EH32_13405</name>
</gene>
<accession>A0A074MD93</accession>
<dbReference type="EMBL" id="JMIX01000008">
    <property type="protein sequence ID" value="KEO92786.1"/>
    <property type="molecule type" value="Genomic_DNA"/>
</dbReference>
<name>A0A074MD93_9SPHN</name>